<feature type="domain" description="HTH gntR-type" evidence="4">
    <location>
        <begin position="10"/>
        <end position="78"/>
    </location>
</feature>
<dbReference type="SUPFAM" id="SSF48008">
    <property type="entry name" value="GntR ligand-binding domain-like"/>
    <property type="match status" value="1"/>
</dbReference>
<evidence type="ECO:0000313" key="5">
    <source>
        <dbReference type="EMBL" id="RCW76320.1"/>
    </source>
</evidence>
<protein>
    <submittedName>
        <fullName evidence="5">GntR family transcriptional regulator</fullName>
    </submittedName>
</protein>
<dbReference type="InterPro" id="IPR000524">
    <property type="entry name" value="Tscrpt_reg_HTH_GntR"/>
</dbReference>
<keyword evidence="2" id="KW-0238">DNA-binding</keyword>
<evidence type="ECO:0000256" key="1">
    <source>
        <dbReference type="ARBA" id="ARBA00023015"/>
    </source>
</evidence>
<dbReference type="GO" id="GO:0003677">
    <property type="term" value="F:DNA binding"/>
    <property type="evidence" value="ECO:0007669"/>
    <property type="project" value="UniProtKB-KW"/>
</dbReference>
<sequence length="252" mass="27585">MTTLPRPRATTFHELVLAQLGQDICNGRYPPGALLPSEPELCERFGYSRIVIREAIKSLVAKGMLEVNRRIGTLVLEPQRWNLFDPGVIAWRAASADFDASMARDLMELRRIIEPPAVRLAAQRASAEERRALRAAYMAMVRAVAGKGDYVEADLAFHTTILAACGNQYLRQMLEAMSAMLKAAFEIVSQKPGGPASSLAMHEAVCLAIERGDGAGGEQAAITLIDSAQRDMEELLPLQRGRRATAARRAAR</sequence>
<dbReference type="SMART" id="SM00345">
    <property type="entry name" value="HTH_GNTR"/>
    <property type="match status" value="1"/>
</dbReference>
<keyword evidence="6" id="KW-1185">Reference proteome</keyword>
<dbReference type="InterPro" id="IPR011711">
    <property type="entry name" value="GntR_C"/>
</dbReference>
<dbReference type="InterPro" id="IPR036390">
    <property type="entry name" value="WH_DNA-bd_sf"/>
</dbReference>
<accession>A0A368Y7R5</accession>
<dbReference type="PRINTS" id="PR00035">
    <property type="entry name" value="HTHGNTR"/>
</dbReference>
<reference evidence="5 6" key="1">
    <citation type="submission" date="2018-07" db="EMBL/GenBank/DDBJ databases">
        <title>Genomic Encyclopedia of Type Strains, Phase IV (KMG-IV): sequencing the most valuable type-strain genomes for metagenomic binning, comparative biology and taxonomic classification.</title>
        <authorList>
            <person name="Goeker M."/>
        </authorList>
    </citation>
    <scope>NUCLEOTIDE SEQUENCE [LARGE SCALE GENOMIC DNA]</scope>
    <source>
        <strain evidence="5 6">DSM 21634</strain>
    </source>
</reference>
<name>A0A368Y7R5_9BURK</name>
<dbReference type="PANTHER" id="PTHR43537:SF44">
    <property type="entry name" value="GNTR FAMILY REGULATORY PROTEIN"/>
    <property type="match status" value="1"/>
</dbReference>
<dbReference type="SMART" id="SM00895">
    <property type="entry name" value="FCD"/>
    <property type="match status" value="1"/>
</dbReference>
<gene>
    <name evidence="5" type="ORF">DES41_101926</name>
</gene>
<dbReference type="PROSITE" id="PS50949">
    <property type="entry name" value="HTH_GNTR"/>
    <property type="match status" value="1"/>
</dbReference>
<evidence type="ECO:0000256" key="3">
    <source>
        <dbReference type="ARBA" id="ARBA00023163"/>
    </source>
</evidence>
<dbReference type="Gene3D" id="1.10.10.10">
    <property type="entry name" value="Winged helix-like DNA-binding domain superfamily/Winged helix DNA-binding domain"/>
    <property type="match status" value="1"/>
</dbReference>
<dbReference type="EMBL" id="QPJK01000001">
    <property type="protein sequence ID" value="RCW76320.1"/>
    <property type="molecule type" value="Genomic_DNA"/>
</dbReference>
<evidence type="ECO:0000256" key="2">
    <source>
        <dbReference type="ARBA" id="ARBA00023125"/>
    </source>
</evidence>
<dbReference type="Pfam" id="PF07729">
    <property type="entry name" value="FCD"/>
    <property type="match status" value="1"/>
</dbReference>
<dbReference type="OrthoDB" id="9028214at2"/>
<keyword evidence="1" id="KW-0805">Transcription regulation</keyword>
<dbReference type="GO" id="GO:0003700">
    <property type="term" value="F:DNA-binding transcription factor activity"/>
    <property type="evidence" value="ECO:0007669"/>
    <property type="project" value="InterPro"/>
</dbReference>
<evidence type="ECO:0000313" key="6">
    <source>
        <dbReference type="Proteomes" id="UP000252884"/>
    </source>
</evidence>
<dbReference type="Proteomes" id="UP000252884">
    <property type="component" value="Unassembled WGS sequence"/>
</dbReference>
<keyword evidence="3" id="KW-0804">Transcription</keyword>
<dbReference type="InterPro" id="IPR008920">
    <property type="entry name" value="TF_FadR/GntR_C"/>
</dbReference>
<comment type="caution">
    <text evidence="5">The sequence shown here is derived from an EMBL/GenBank/DDBJ whole genome shotgun (WGS) entry which is preliminary data.</text>
</comment>
<dbReference type="Pfam" id="PF00392">
    <property type="entry name" value="GntR"/>
    <property type="match status" value="1"/>
</dbReference>
<dbReference type="AlphaFoldDB" id="A0A368Y7R5"/>
<evidence type="ECO:0000259" key="4">
    <source>
        <dbReference type="PROSITE" id="PS50949"/>
    </source>
</evidence>
<dbReference type="SUPFAM" id="SSF46785">
    <property type="entry name" value="Winged helix' DNA-binding domain"/>
    <property type="match status" value="1"/>
</dbReference>
<proteinExistence type="predicted"/>
<organism evidence="5 6">
    <name type="scientific">Pseudorhodoferax soli</name>
    <dbReference type="NCBI Taxonomy" id="545864"/>
    <lineage>
        <taxon>Bacteria</taxon>
        <taxon>Pseudomonadati</taxon>
        <taxon>Pseudomonadota</taxon>
        <taxon>Betaproteobacteria</taxon>
        <taxon>Burkholderiales</taxon>
        <taxon>Comamonadaceae</taxon>
    </lineage>
</organism>
<dbReference type="InterPro" id="IPR036388">
    <property type="entry name" value="WH-like_DNA-bd_sf"/>
</dbReference>
<dbReference type="CDD" id="cd07377">
    <property type="entry name" value="WHTH_GntR"/>
    <property type="match status" value="1"/>
</dbReference>
<dbReference type="PANTHER" id="PTHR43537">
    <property type="entry name" value="TRANSCRIPTIONAL REGULATOR, GNTR FAMILY"/>
    <property type="match status" value="1"/>
</dbReference>
<dbReference type="Gene3D" id="1.20.120.530">
    <property type="entry name" value="GntR ligand-binding domain-like"/>
    <property type="match status" value="1"/>
</dbReference>